<dbReference type="PANTHER" id="PTHR43591:SF110">
    <property type="entry name" value="RHODANESE DOMAIN-CONTAINING PROTEIN"/>
    <property type="match status" value="1"/>
</dbReference>
<name>A0ABU2FW45_9EURY</name>
<keyword evidence="1 5" id="KW-0489">Methyltransferase</keyword>
<evidence type="ECO:0000256" key="1">
    <source>
        <dbReference type="ARBA" id="ARBA00022603"/>
    </source>
</evidence>
<dbReference type="Pfam" id="PF08241">
    <property type="entry name" value="Methyltransf_11"/>
    <property type="match status" value="1"/>
</dbReference>
<organism evidence="5 6">
    <name type="scientific">Halogeometricum luteum</name>
    <dbReference type="NCBI Taxonomy" id="2950537"/>
    <lineage>
        <taxon>Archaea</taxon>
        <taxon>Methanobacteriati</taxon>
        <taxon>Methanobacteriota</taxon>
        <taxon>Stenosarchaea group</taxon>
        <taxon>Halobacteria</taxon>
        <taxon>Halobacteriales</taxon>
        <taxon>Haloferacaceae</taxon>
        <taxon>Halogeometricum</taxon>
    </lineage>
</organism>
<dbReference type="InterPro" id="IPR013216">
    <property type="entry name" value="Methyltransf_11"/>
</dbReference>
<dbReference type="RefSeq" id="WP_310926610.1">
    <property type="nucleotide sequence ID" value="NZ_JAMQOQ010000001.1"/>
</dbReference>
<evidence type="ECO:0000313" key="5">
    <source>
        <dbReference type="EMBL" id="MDS0292767.1"/>
    </source>
</evidence>
<dbReference type="Gene3D" id="3.40.50.150">
    <property type="entry name" value="Vaccinia Virus protein VP39"/>
    <property type="match status" value="1"/>
</dbReference>
<dbReference type="CDD" id="cd02440">
    <property type="entry name" value="AdoMet_MTases"/>
    <property type="match status" value="1"/>
</dbReference>
<dbReference type="GO" id="GO:0008168">
    <property type="term" value="F:methyltransferase activity"/>
    <property type="evidence" value="ECO:0007669"/>
    <property type="project" value="UniProtKB-KW"/>
</dbReference>
<proteinExistence type="predicted"/>
<keyword evidence="6" id="KW-1185">Reference proteome</keyword>
<gene>
    <name evidence="5" type="ORF">NDI79_01125</name>
</gene>
<comment type="caution">
    <text evidence="5">The sequence shown here is derived from an EMBL/GenBank/DDBJ whole genome shotgun (WGS) entry which is preliminary data.</text>
</comment>
<keyword evidence="2" id="KW-0808">Transferase</keyword>
<dbReference type="PROSITE" id="PS01184">
    <property type="entry name" value="UBIE_2"/>
    <property type="match status" value="1"/>
</dbReference>
<dbReference type="InterPro" id="IPR023576">
    <property type="entry name" value="UbiE/COQ5_MeTrFase_CS"/>
</dbReference>
<dbReference type="Proteomes" id="UP001254813">
    <property type="component" value="Unassembled WGS sequence"/>
</dbReference>
<protein>
    <submittedName>
        <fullName evidence="5">Class I SAM-dependent methyltransferase</fullName>
    </submittedName>
</protein>
<dbReference type="InterPro" id="IPR029063">
    <property type="entry name" value="SAM-dependent_MTases_sf"/>
</dbReference>
<dbReference type="SUPFAM" id="SSF53335">
    <property type="entry name" value="S-adenosyl-L-methionine-dependent methyltransferases"/>
    <property type="match status" value="1"/>
</dbReference>
<dbReference type="PANTHER" id="PTHR43591">
    <property type="entry name" value="METHYLTRANSFERASE"/>
    <property type="match status" value="1"/>
</dbReference>
<reference evidence="5 6" key="1">
    <citation type="submission" date="2022-06" db="EMBL/GenBank/DDBJ databases">
        <title>Halogeometricum sp. a new haloarchaeum isolate from saline soil.</title>
        <authorList>
            <person name="Strakova D."/>
            <person name="Galisteo C."/>
            <person name="Sanchez-Porro C."/>
            <person name="Ventosa A."/>
        </authorList>
    </citation>
    <scope>NUCLEOTIDE SEQUENCE [LARGE SCALE GENOMIC DNA]</scope>
    <source>
        <strain evidence="6">S3BR25-2</strain>
    </source>
</reference>
<evidence type="ECO:0000313" key="6">
    <source>
        <dbReference type="Proteomes" id="UP001254813"/>
    </source>
</evidence>
<dbReference type="GO" id="GO:0032259">
    <property type="term" value="P:methylation"/>
    <property type="evidence" value="ECO:0007669"/>
    <property type="project" value="UniProtKB-KW"/>
</dbReference>
<accession>A0ABU2FW45</accession>
<evidence type="ECO:0000259" key="4">
    <source>
        <dbReference type="Pfam" id="PF08241"/>
    </source>
</evidence>
<feature type="domain" description="Methyltransferase type 11" evidence="4">
    <location>
        <begin position="42"/>
        <end position="132"/>
    </location>
</feature>
<keyword evidence="3" id="KW-0949">S-adenosyl-L-methionine</keyword>
<evidence type="ECO:0000256" key="3">
    <source>
        <dbReference type="ARBA" id="ARBA00022691"/>
    </source>
</evidence>
<evidence type="ECO:0000256" key="2">
    <source>
        <dbReference type="ARBA" id="ARBA00022679"/>
    </source>
</evidence>
<sequence length="185" mass="20177">MGFHTFDVERADALDDEGRYRYCSREELLSLLDPDPDAVVADLGSGTGFYTDDVAPHVGACHAVDVQAEMHEFYREKGAPDNVEFVTADVASLPFEDGELDAAFSTMVYHEFASEEAFAELARVIRPGGRLVTVDWSKTGDGADGPPTDERFGLGDCVAALEENGFGVVSATTRRETFVCVARRR</sequence>
<dbReference type="EMBL" id="JAMQOQ010000001">
    <property type="protein sequence ID" value="MDS0292767.1"/>
    <property type="molecule type" value="Genomic_DNA"/>
</dbReference>